<sequence>MTDPWTYGETDPTEEFCAKLEAAYGPDWLDALPSNLRIDHDAEPVELPSPDEEIIRVRRIFLRLPWTADERLEAIGRDQGLTPAS</sequence>
<protein>
    <submittedName>
        <fullName evidence="1">Uncharacterized protein</fullName>
    </submittedName>
</protein>
<gene>
    <name evidence="1" type="ORF">KHQ06_33350</name>
</gene>
<dbReference type="Proteomes" id="UP000683310">
    <property type="component" value="Chromosome"/>
</dbReference>
<keyword evidence="2" id="KW-1185">Reference proteome</keyword>
<evidence type="ECO:0000313" key="1">
    <source>
        <dbReference type="EMBL" id="QVI20914.1"/>
    </source>
</evidence>
<proteinExistence type="predicted"/>
<organism evidence="1 2">
    <name type="scientific">Nocardia tengchongensis</name>
    <dbReference type="NCBI Taxonomy" id="2055889"/>
    <lineage>
        <taxon>Bacteria</taxon>
        <taxon>Bacillati</taxon>
        <taxon>Actinomycetota</taxon>
        <taxon>Actinomycetes</taxon>
        <taxon>Mycobacteriales</taxon>
        <taxon>Nocardiaceae</taxon>
        <taxon>Nocardia</taxon>
    </lineage>
</organism>
<reference evidence="1 2" key="1">
    <citation type="submission" date="2021-04" db="EMBL/GenBank/DDBJ databases">
        <title>Nocardia tengchongensis.</title>
        <authorList>
            <person name="Zhuang k."/>
            <person name="Ran Y."/>
            <person name="Li W."/>
        </authorList>
    </citation>
    <scope>NUCLEOTIDE SEQUENCE [LARGE SCALE GENOMIC DNA]</scope>
    <source>
        <strain evidence="1 2">CFH S0057</strain>
    </source>
</reference>
<accession>A0ABX8CLS1</accession>
<evidence type="ECO:0000313" key="2">
    <source>
        <dbReference type="Proteomes" id="UP000683310"/>
    </source>
</evidence>
<dbReference type="EMBL" id="CP074371">
    <property type="protein sequence ID" value="QVI20914.1"/>
    <property type="molecule type" value="Genomic_DNA"/>
</dbReference>
<name>A0ABX8CLS1_9NOCA</name>